<name>A0A399M2L0_9PSED</name>
<dbReference type="Proteomes" id="UP000265875">
    <property type="component" value="Unassembled WGS sequence"/>
</dbReference>
<dbReference type="RefSeq" id="WP_119371252.1">
    <property type="nucleotide sequence ID" value="NZ_QWLL01000050.1"/>
</dbReference>
<dbReference type="AlphaFoldDB" id="A0A399M2L0"/>
<accession>A0A399M2L0</accession>
<evidence type="ECO:0000313" key="2">
    <source>
        <dbReference type="EMBL" id="RII75639.1"/>
    </source>
</evidence>
<dbReference type="Pfam" id="PF20285">
    <property type="entry name" value="CTD9"/>
    <property type="match status" value="1"/>
</dbReference>
<dbReference type="InterPro" id="IPR046911">
    <property type="entry name" value="ABC-3C_CTD9"/>
</dbReference>
<reference evidence="2 3" key="1">
    <citation type="submission" date="2018-08" db="EMBL/GenBank/DDBJ databases">
        <title>Draft genome sequence of the cyanotroph, Pseudomonas monteilii BCN3.</title>
        <authorList>
            <person name="Jones L.B."/>
            <person name="Kunz D.A."/>
        </authorList>
    </citation>
    <scope>NUCLEOTIDE SEQUENCE [LARGE SCALE GENOMIC DNA]</scope>
    <source>
        <strain evidence="2 3">BCN3</strain>
    </source>
</reference>
<gene>
    <name evidence="2" type="ORF">D0894_21700</name>
</gene>
<evidence type="ECO:0000259" key="1">
    <source>
        <dbReference type="Pfam" id="PF20285"/>
    </source>
</evidence>
<comment type="caution">
    <text evidence="2">The sequence shown here is derived from an EMBL/GenBank/DDBJ whole genome shotgun (WGS) entry which is preliminary data.</text>
</comment>
<proteinExistence type="predicted"/>
<protein>
    <recommendedName>
        <fullName evidence="1">ABC-three component systems C-terminal domain-containing protein</fullName>
    </recommendedName>
</protein>
<organism evidence="2 3">
    <name type="scientific">Pseudomonas monteilii</name>
    <dbReference type="NCBI Taxonomy" id="76759"/>
    <lineage>
        <taxon>Bacteria</taxon>
        <taxon>Pseudomonadati</taxon>
        <taxon>Pseudomonadota</taxon>
        <taxon>Gammaproteobacteria</taxon>
        <taxon>Pseudomonadales</taxon>
        <taxon>Pseudomonadaceae</taxon>
        <taxon>Pseudomonas</taxon>
    </lineage>
</organism>
<sequence>MGNSAEFHGEVQGDAVLGDKYVNEAALLPLEKAIRALQRSIKENPELESIIEELAEYTTDRPGRPIIGVEGKLTSGNRQDLIENAIYLKNKFERMLAKRQMSLIEQKVYAHVLAMIDTTFNQKVRPLILEKKDKSVVDKAVQDHIVDPVYQSIVGFNSSITTQHVLGMLYFLTGKCHLVWAE</sequence>
<dbReference type="EMBL" id="QWLL01000050">
    <property type="protein sequence ID" value="RII75639.1"/>
    <property type="molecule type" value="Genomic_DNA"/>
</dbReference>
<evidence type="ECO:0000313" key="3">
    <source>
        <dbReference type="Proteomes" id="UP000265875"/>
    </source>
</evidence>
<feature type="domain" description="ABC-three component systems C-terminal" evidence="1">
    <location>
        <begin position="68"/>
        <end position="180"/>
    </location>
</feature>